<dbReference type="AlphaFoldDB" id="A0A250VR31"/>
<sequence>MRQSYERGGRLVMVAVPAHGTIRVIRASRPLVSGEGR</sequence>
<gene>
    <name evidence="1" type="ORF">SO3561_08070</name>
</gene>
<comment type="caution">
    <text evidence="1">The sequence shown here is derived from an EMBL/GenBank/DDBJ whole genome shotgun (WGS) entry which is preliminary data.</text>
</comment>
<evidence type="ECO:0000313" key="1">
    <source>
        <dbReference type="EMBL" id="GAX56502.1"/>
    </source>
</evidence>
<evidence type="ECO:0000313" key="2">
    <source>
        <dbReference type="Proteomes" id="UP000217446"/>
    </source>
</evidence>
<name>A0A250VR31_STROL</name>
<reference evidence="2" key="1">
    <citation type="submission" date="2017-05" db="EMBL/GenBank/DDBJ databases">
        <title>Streptomyces olivochromogenes NBRC 3561 whole genome shotgun sequence.</title>
        <authorList>
            <person name="Dohra H."/>
            <person name="Kodani S."/>
        </authorList>
    </citation>
    <scope>NUCLEOTIDE SEQUENCE [LARGE SCALE GENOMIC DNA]</scope>
    <source>
        <strain evidence="2">NBRC 3561</strain>
    </source>
</reference>
<dbReference type="Proteomes" id="UP000217446">
    <property type="component" value="Unassembled WGS sequence"/>
</dbReference>
<accession>A0A250VR31</accession>
<keyword evidence="2" id="KW-1185">Reference proteome</keyword>
<dbReference type="EMBL" id="BDQI01000026">
    <property type="protein sequence ID" value="GAX56502.1"/>
    <property type="molecule type" value="Genomic_DNA"/>
</dbReference>
<proteinExistence type="predicted"/>
<organism evidence="1 2">
    <name type="scientific">Streptomyces olivochromogenes</name>
    <dbReference type="NCBI Taxonomy" id="1963"/>
    <lineage>
        <taxon>Bacteria</taxon>
        <taxon>Bacillati</taxon>
        <taxon>Actinomycetota</taxon>
        <taxon>Actinomycetes</taxon>
        <taxon>Kitasatosporales</taxon>
        <taxon>Streptomycetaceae</taxon>
        <taxon>Streptomyces</taxon>
    </lineage>
</organism>
<protein>
    <submittedName>
        <fullName evidence="1">Uncharacterized protein</fullName>
    </submittedName>
</protein>